<evidence type="ECO:0000313" key="3">
    <source>
        <dbReference type="Proteomes" id="UP000518266"/>
    </source>
</evidence>
<sequence length="127" mass="13546">MYPHTNPSVSGYRAPPEFLLQAAGPPGVRGPPTSTVAARASTASTRANLCKALRGSRCGRDERELFWRRLGSSSLSGQQLISSSIPSPTKSWRSKSMNLKHSATSSMLSSPTLSPSEALKPSMMGQK</sequence>
<feature type="compositionally biased region" description="Low complexity" evidence="1">
    <location>
        <begin position="73"/>
        <end position="88"/>
    </location>
</feature>
<proteinExistence type="predicted"/>
<accession>A0A7J5ZCV3</accession>
<feature type="compositionally biased region" description="Polar residues" evidence="1">
    <location>
        <begin position="89"/>
        <end position="101"/>
    </location>
</feature>
<dbReference type="Proteomes" id="UP000518266">
    <property type="component" value="Unassembled WGS sequence"/>
</dbReference>
<organism evidence="2 3">
    <name type="scientific">Dissostichus mawsoni</name>
    <name type="common">Antarctic cod</name>
    <dbReference type="NCBI Taxonomy" id="36200"/>
    <lineage>
        <taxon>Eukaryota</taxon>
        <taxon>Metazoa</taxon>
        <taxon>Chordata</taxon>
        <taxon>Craniata</taxon>
        <taxon>Vertebrata</taxon>
        <taxon>Euteleostomi</taxon>
        <taxon>Actinopterygii</taxon>
        <taxon>Neopterygii</taxon>
        <taxon>Teleostei</taxon>
        <taxon>Neoteleostei</taxon>
        <taxon>Acanthomorphata</taxon>
        <taxon>Eupercaria</taxon>
        <taxon>Perciformes</taxon>
        <taxon>Notothenioidei</taxon>
        <taxon>Nototheniidae</taxon>
        <taxon>Dissostichus</taxon>
    </lineage>
</organism>
<comment type="caution">
    <text evidence="2">The sequence shown here is derived from an EMBL/GenBank/DDBJ whole genome shotgun (WGS) entry which is preliminary data.</text>
</comment>
<dbReference type="AlphaFoldDB" id="A0A7J5ZCV3"/>
<feature type="compositionally biased region" description="Low complexity" evidence="1">
    <location>
        <begin position="102"/>
        <end position="116"/>
    </location>
</feature>
<feature type="region of interest" description="Disordered" evidence="1">
    <location>
        <begin position="73"/>
        <end position="127"/>
    </location>
</feature>
<name>A0A7J5ZCV3_DISMA</name>
<gene>
    <name evidence="2" type="ORF">F7725_022053</name>
</gene>
<evidence type="ECO:0000256" key="1">
    <source>
        <dbReference type="SAM" id="MobiDB-lite"/>
    </source>
</evidence>
<reference evidence="2 3" key="1">
    <citation type="submission" date="2020-03" db="EMBL/GenBank/DDBJ databases">
        <title>Dissostichus mawsoni Genome sequencing and assembly.</title>
        <authorList>
            <person name="Park H."/>
        </authorList>
    </citation>
    <scope>NUCLEOTIDE SEQUENCE [LARGE SCALE GENOMIC DNA]</scope>
    <source>
        <strain evidence="2">DM0001</strain>
        <tissue evidence="2">Muscle</tissue>
    </source>
</reference>
<evidence type="ECO:0000313" key="2">
    <source>
        <dbReference type="EMBL" id="KAF3859654.1"/>
    </source>
</evidence>
<dbReference type="EMBL" id="JAAKFY010000003">
    <property type="protein sequence ID" value="KAF3859654.1"/>
    <property type="molecule type" value="Genomic_DNA"/>
</dbReference>
<keyword evidence="3" id="KW-1185">Reference proteome</keyword>
<protein>
    <submittedName>
        <fullName evidence="2">Uncharacterized protein</fullName>
    </submittedName>
</protein>